<dbReference type="InterPro" id="IPR050397">
    <property type="entry name" value="Env_Response_Regulators"/>
</dbReference>
<evidence type="ECO:0000259" key="1">
    <source>
        <dbReference type="PROSITE" id="PS50042"/>
    </source>
</evidence>
<dbReference type="InterPro" id="IPR000595">
    <property type="entry name" value="cNMP-bd_dom"/>
</dbReference>
<dbReference type="PANTHER" id="PTHR24567">
    <property type="entry name" value="CRP FAMILY TRANSCRIPTIONAL REGULATORY PROTEIN"/>
    <property type="match status" value="1"/>
</dbReference>
<reference evidence="2" key="1">
    <citation type="submission" date="2020-04" db="EMBL/GenBank/DDBJ databases">
        <title>Nitratireductor sp. nov. isolated from mangrove soil.</title>
        <authorList>
            <person name="Ye Y."/>
        </authorList>
    </citation>
    <scope>NUCLEOTIDE SEQUENCE</scope>
    <source>
        <strain evidence="2">SY7</strain>
    </source>
</reference>
<evidence type="ECO:0000313" key="2">
    <source>
        <dbReference type="EMBL" id="QDZ01745.1"/>
    </source>
</evidence>
<dbReference type="AlphaFoldDB" id="A0A5B8L1C4"/>
<dbReference type="GO" id="GO:0003700">
    <property type="term" value="F:DNA-binding transcription factor activity"/>
    <property type="evidence" value="ECO:0007669"/>
    <property type="project" value="TreeGrafter"/>
</dbReference>
<dbReference type="SMART" id="SM00100">
    <property type="entry name" value="cNMP"/>
    <property type="match status" value="1"/>
</dbReference>
<protein>
    <submittedName>
        <fullName evidence="2">Cyclic nucleotide-binding domain-containing protein</fullName>
    </submittedName>
</protein>
<dbReference type="CDD" id="cd00038">
    <property type="entry name" value="CAP_ED"/>
    <property type="match status" value="1"/>
</dbReference>
<evidence type="ECO:0000313" key="3">
    <source>
        <dbReference type="Proteomes" id="UP000321389"/>
    </source>
</evidence>
<dbReference type="Pfam" id="PF00027">
    <property type="entry name" value="cNMP_binding"/>
    <property type="match status" value="1"/>
</dbReference>
<dbReference type="Gene3D" id="2.60.120.10">
    <property type="entry name" value="Jelly Rolls"/>
    <property type="match status" value="1"/>
</dbReference>
<dbReference type="InterPro" id="IPR018490">
    <property type="entry name" value="cNMP-bd_dom_sf"/>
</dbReference>
<name>A0A5B8L1C4_9HYPH</name>
<dbReference type="PANTHER" id="PTHR24567:SF68">
    <property type="entry name" value="DNA-BINDING TRANSCRIPTIONAL DUAL REGULATOR CRP"/>
    <property type="match status" value="1"/>
</dbReference>
<sequence length="150" mass="16431">MALDDDISILAGAGIFREFTQDQLRLLAFGTERLRRAAGKEIYREGAAADCAFVVVAGTVALFRERDGERVVVSRLGAGAVLGELALIADTRRLTGAIAETEVELMRLNRALFQRILVEYPDAAAKLHRRLSADLASMVSRIERLAPKFS</sequence>
<organism evidence="2 3">
    <name type="scientific">Nitratireductor mangrovi</name>
    <dbReference type="NCBI Taxonomy" id="2599600"/>
    <lineage>
        <taxon>Bacteria</taxon>
        <taxon>Pseudomonadati</taxon>
        <taxon>Pseudomonadota</taxon>
        <taxon>Alphaproteobacteria</taxon>
        <taxon>Hyphomicrobiales</taxon>
        <taxon>Phyllobacteriaceae</taxon>
        <taxon>Nitratireductor</taxon>
    </lineage>
</organism>
<proteinExistence type="predicted"/>
<dbReference type="RefSeq" id="WP_146300386.1">
    <property type="nucleotide sequence ID" value="NZ_CP042301.2"/>
</dbReference>
<dbReference type="GO" id="GO:0005829">
    <property type="term" value="C:cytosol"/>
    <property type="evidence" value="ECO:0007669"/>
    <property type="project" value="TreeGrafter"/>
</dbReference>
<dbReference type="InterPro" id="IPR014710">
    <property type="entry name" value="RmlC-like_jellyroll"/>
</dbReference>
<dbReference type="SUPFAM" id="SSF51206">
    <property type="entry name" value="cAMP-binding domain-like"/>
    <property type="match status" value="1"/>
</dbReference>
<dbReference type="PROSITE" id="PS50042">
    <property type="entry name" value="CNMP_BINDING_3"/>
    <property type="match status" value="1"/>
</dbReference>
<dbReference type="EMBL" id="CP042301">
    <property type="protein sequence ID" value="QDZ01745.1"/>
    <property type="molecule type" value="Genomic_DNA"/>
</dbReference>
<gene>
    <name evidence="2" type="ORF">FQ775_15950</name>
</gene>
<keyword evidence="3" id="KW-1185">Reference proteome</keyword>
<accession>A0A5B8L1C4</accession>
<feature type="domain" description="Cyclic nucleotide-binding" evidence="1">
    <location>
        <begin position="15"/>
        <end position="134"/>
    </location>
</feature>
<dbReference type="KEGG" id="niy:FQ775_15950"/>
<dbReference type="OrthoDB" id="9807547at2"/>
<dbReference type="Proteomes" id="UP000321389">
    <property type="component" value="Chromosome"/>
</dbReference>